<keyword evidence="3" id="KW-0813">Transport</keyword>
<keyword evidence="8" id="KW-0175">Coiled coil</keyword>
<evidence type="ECO:0000256" key="13">
    <source>
        <dbReference type="SAM" id="Phobius"/>
    </source>
</evidence>
<proteinExistence type="predicted"/>
<evidence type="ECO:0000256" key="10">
    <source>
        <dbReference type="ARBA" id="ARBA00023136"/>
    </source>
</evidence>
<keyword evidence="15" id="KW-1185">Reference proteome</keyword>
<keyword evidence="10 13" id="KW-0472">Membrane</keyword>
<evidence type="ECO:0000256" key="6">
    <source>
        <dbReference type="ARBA" id="ARBA00022882"/>
    </source>
</evidence>
<dbReference type="SUPFAM" id="SSF81324">
    <property type="entry name" value="Voltage-gated potassium channels"/>
    <property type="match status" value="1"/>
</dbReference>
<evidence type="ECO:0000256" key="8">
    <source>
        <dbReference type="ARBA" id="ARBA00023054"/>
    </source>
</evidence>
<feature type="transmembrane region" description="Helical" evidence="13">
    <location>
        <begin position="102"/>
        <end position="124"/>
    </location>
</feature>
<feature type="domain" description="Ion transport" evidence="14">
    <location>
        <begin position="56"/>
        <end position="179"/>
    </location>
</feature>
<name>A0ABM1E756_PRICU</name>
<evidence type="ECO:0000256" key="9">
    <source>
        <dbReference type="ARBA" id="ARBA00023065"/>
    </source>
</evidence>
<organism evidence="15 16">
    <name type="scientific">Priapulus caudatus</name>
    <name type="common">Priapulid worm</name>
    <dbReference type="NCBI Taxonomy" id="37621"/>
    <lineage>
        <taxon>Eukaryota</taxon>
        <taxon>Metazoa</taxon>
        <taxon>Ecdysozoa</taxon>
        <taxon>Scalidophora</taxon>
        <taxon>Priapulida</taxon>
        <taxon>Priapulimorpha</taxon>
        <taxon>Priapulimorphida</taxon>
        <taxon>Priapulidae</taxon>
        <taxon>Priapulus</taxon>
    </lineage>
</organism>
<evidence type="ECO:0000259" key="14">
    <source>
        <dbReference type="Pfam" id="PF00520"/>
    </source>
</evidence>
<keyword evidence="7 13" id="KW-1133">Transmembrane helix</keyword>
<keyword evidence="4" id="KW-1003">Cell membrane</keyword>
<evidence type="ECO:0000256" key="3">
    <source>
        <dbReference type="ARBA" id="ARBA00022448"/>
    </source>
</evidence>
<accession>A0ABM1E756</accession>
<dbReference type="RefSeq" id="XP_014668027.1">
    <property type="nucleotide sequence ID" value="XM_014812541.1"/>
</dbReference>
<evidence type="ECO:0000313" key="15">
    <source>
        <dbReference type="Proteomes" id="UP000695022"/>
    </source>
</evidence>
<evidence type="ECO:0000256" key="4">
    <source>
        <dbReference type="ARBA" id="ARBA00022475"/>
    </source>
</evidence>
<dbReference type="GeneID" id="106809460"/>
<evidence type="ECO:0000256" key="2">
    <source>
        <dbReference type="ARBA" id="ARBA00015897"/>
    </source>
</evidence>
<reference evidence="16" key="1">
    <citation type="submission" date="2025-08" db="UniProtKB">
        <authorList>
            <consortium name="RefSeq"/>
        </authorList>
    </citation>
    <scope>IDENTIFICATION</scope>
</reference>
<dbReference type="InterPro" id="IPR031846">
    <property type="entry name" value="Hvcn1"/>
</dbReference>
<dbReference type="InterPro" id="IPR027359">
    <property type="entry name" value="Volt_channel_dom_sf"/>
</dbReference>
<dbReference type="PANTHER" id="PTHR46480">
    <property type="entry name" value="F20B24.22"/>
    <property type="match status" value="1"/>
</dbReference>
<dbReference type="PANTHER" id="PTHR46480:SF1">
    <property type="entry name" value="VOLTAGE-GATED HYDROGEN CHANNEL 1"/>
    <property type="match status" value="1"/>
</dbReference>
<keyword evidence="11" id="KW-0407">Ion channel</keyword>
<evidence type="ECO:0000256" key="1">
    <source>
        <dbReference type="ARBA" id="ARBA00004651"/>
    </source>
</evidence>
<evidence type="ECO:0000256" key="5">
    <source>
        <dbReference type="ARBA" id="ARBA00022692"/>
    </source>
</evidence>
<keyword evidence="9" id="KW-0406">Ion transport</keyword>
<keyword evidence="5 13" id="KW-0812">Transmembrane</keyword>
<evidence type="ECO:0000256" key="11">
    <source>
        <dbReference type="ARBA" id="ARBA00023303"/>
    </source>
</evidence>
<comment type="subcellular location">
    <subcellularLocation>
        <location evidence="1">Cell membrane</location>
        <topology evidence="1">Multi-pass membrane protein</topology>
    </subcellularLocation>
</comment>
<sequence length="266" mass="29983">MKGLGVQGFKKVSEDLEKVIVRDDATSMSTVESEEDNFRTRMPLHDRVNALIHGQRFQIFIVVLVIIDVLLVIAELLVDLKVFEMEPGDSGEDASESAIGEVLHYASLAILSLFMVEIVVKLYAMRLSFFKHKLEMFDAVVVVVAFSLDIAFTTNKGGAVNGLNLLVILRLWRIARIVNGIILSMTAQAEKRLHREKREREAVEDELGKFREFCARQTQEIERLRDLLELNGISAHKVERTAFGSQLQVVAEVNDIITSKKLEADT</sequence>
<dbReference type="Proteomes" id="UP000695022">
    <property type="component" value="Unplaced"/>
</dbReference>
<protein>
    <recommendedName>
        <fullName evidence="2">Voltage-gated hydrogen channel 1</fullName>
    </recommendedName>
    <alternativeName>
        <fullName evidence="12">Hydrogen voltage-gated channel 1</fullName>
    </alternativeName>
</protein>
<dbReference type="InterPro" id="IPR005821">
    <property type="entry name" value="Ion_trans_dom"/>
</dbReference>
<keyword evidence="6" id="KW-0851">Voltage-gated channel</keyword>
<evidence type="ECO:0000256" key="12">
    <source>
        <dbReference type="ARBA" id="ARBA00031989"/>
    </source>
</evidence>
<gene>
    <name evidence="16" type="primary">LOC106809460</name>
</gene>
<evidence type="ECO:0000256" key="7">
    <source>
        <dbReference type="ARBA" id="ARBA00022989"/>
    </source>
</evidence>
<dbReference type="Pfam" id="PF00520">
    <property type="entry name" value="Ion_trans"/>
    <property type="match status" value="1"/>
</dbReference>
<evidence type="ECO:0000313" key="16">
    <source>
        <dbReference type="RefSeq" id="XP_014668027.1"/>
    </source>
</evidence>
<feature type="transmembrane region" description="Helical" evidence="13">
    <location>
        <begin position="57"/>
        <end position="78"/>
    </location>
</feature>
<dbReference type="Gene3D" id="1.20.120.350">
    <property type="entry name" value="Voltage-gated potassium channels. Chain C"/>
    <property type="match status" value="1"/>
</dbReference>